<name>A0A931HEE3_9SPHN</name>
<accession>A0A931HEE3</accession>
<gene>
    <name evidence="5" type="ORF">I5E68_16815</name>
</gene>
<feature type="domain" description="AMP-binding enzyme C-terminal" evidence="4">
    <location>
        <begin position="412"/>
        <end position="488"/>
    </location>
</feature>
<reference evidence="5" key="1">
    <citation type="submission" date="2020-11" db="EMBL/GenBank/DDBJ databases">
        <title>Novosphingobium aureum sp. nov., a marine bacterium isolated from sediment of a salt flat.</title>
        <authorList>
            <person name="Yoo Y."/>
            <person name="Kim J.-J."/>
        </authorList>
    </citation>
    <scope>NUCLEOTIDE SEQUENCE</scope>
    <source>
        <strain evidence="5">YJ-S2-02</strain>
    </source>
</reference>
<dbReference type="EMBL" id="JADZGI010000003">
    <property type="protein sequence ID" value="MBH0114612.1"/>
    <property type="molecule type" value="Genomic_DNA"/>
</dbReference>
<dbReference type="GO" id="GO:0031956">
    <property type="term" value="F:medium-chain fatty acid-CoA ligase activity"/>
    <property type="evidence" value="ECO:0007669"/>
    <property type="project" value="TreeGrafter"/>
</dbReference>
<dbReference type="InterPro" id="IPR045851">
    <property type="entry name" value="AMP-bd_C_sf"/>
</dbReference>
<dbReference type="Pfam" id="PF13193">
    <property type="entry name" value="AMP-binding_C"/>
    <property type="match status" value="1"/>
</dbReference>
<dbReference type="AlphaFoldDB" id="A0A931HEE3"/>
<evidence type="ECO:0000313" key="5">
    <source>
        <dbReference type="EMBL" id="MBH0114612.1"/>
    </source>
</evidence>
<dbReference type="RefSeq" id="WP_197166140.1">
    <property type="nucleotide sequence ID" value="NZ_JADZGI010000003.1"/>
</dbReference>
<dbReference type="InterPro" id="IPR000873">
    <property type="entry name" value="AMP-dep_synth/lig_dom"/>
</dbReference>
<protein>
    <submittedName>
        <fullName evidence="5">AMP-binding protein</fullName>
    </submittedName>
</protein>
<keyword evidence="2" id="KW-0436">Ligase</keyword>
<dbReference type="InterPro" id="IPR025110">
    <property type="entry name" value="AMP-bd_C"/>
</dbReference>
<dbReference type="Proteomes" id="UP000617634">
    <property type="component" value="Unassembled WGS sequence"/>
</dbReference>
<dbReference type="PANTHER" id="PTHR43201:SF5">
    <property type="entry name" value="MEDIUM-CHAIN ACYL-COA LIGASE ACSF2, MITOCHONDRIAL"/>
    <property type="match status" value="1"/>
</dbReference>
<sequence>MNIALFLEMAAGAAPERIALVCDDAGETRRFTYAALYEAARGAATLIRESGAEYVALLDESSEAAVLALFGAALAGVPYVPLNYRLADADLAGLLARITPCLLVGDVDRVRRLHDNGANTLFQRADFVRAAQAATPIEEADAGLGVAVQLFTSGTTGAPKAAILRHANLASYVIGTVEFGSADEGMGRLVTVPPYHIAGIAALLTSIYAQCRIVLLPAFTPEKWLDLVAREKVTNAFVVPTMLARVVEAIRGGHEADLSSLTALSYGGGKMPIELIGEALDLFEQTAFTNAYGLTETSSTIALLGPEDHRAAKASSDPKVRARLASVGRPLPTIELEIRDDEGHVLGPNEAGEIFVRGEQVSGEYKERSALTADGWFPTRDAGYLDDEGYLFLSGRADDVIVRGGENISPGEIEDVLLAHPAIADACATGIPSLEWGEAVGIAVVPADGHECPAHEELCRLVRERLRSSRVPESSLVVETLPYNEMGKLLRREVKTWFAR</sequence>
<dbReference type="Gene3D" id="3.40.50.12780">
    <property type="entry name" value="N-terminal domain of ligase-like"/>
    <property type="match status" value="1"/>
</dbReference>
<evidence type="ECO:0000256" key="1">
    <source>
        <dbReference type="ARBA" id="ARBA00006432"/>
    </source>
</evidence>
<keyword evidence="6" id="KW-1185">Reference proteome</keyword>
<dbReference type="GO" id="GO:0006631">
    <property type="term" value="P:fatty acid metabolic process"/>
    <property type="evidence" value="ECO:0007669"/>
    <property type="project" value="TreeGrafter"/>
</dbReference>
<proteinExistence type="inferred from homology"/>
<comment type="caution">
    <text evidence="5">The sequence shown here is derived from an EMBL/GenBank/DDBJ whole genome shotgun (WGS) entry which is preliminary data.</text>
</comment>
<feature type="domain" description="AMP-dependent synthetase/ligase" evidence="3">
    <location>
        <begin position="8"/>
        <end position="365"/>
    </location>
</feature>
<evidence type="ECO:0000313" key="6">
    <source>
        <dbReference type="Proteomes" id="UP000617634"/>
    </source>
</evidence>
<dbReference type="Pfam" id="PF00501">
    <property type="entry name" value="AMP-binding"/>
    <property type="match status" value="1"/>
</dbReference>
<dbReference type="SUPFAM" id="SSF56801">
    <property type="entry name" value="Acetyl-CoA synthetase-like"/>
    <property type="match status" value="1"/>
</dbReference>
<dbReference type="InterPro" id="IPR042099">
    <property type="entry name" value="ANL_N_sf"/>
</dbReference>
<dbReference type="PANTHER" id="PTHR43201">
    <property type="entry name" value="ACYL-COA SYNTHETASE"/>
    <property type="match status" value="1"/>
</dbReference>
<evidence type="ECO:0000259" key="4">
    <source>
        <dbReference type="Pfam" id="PF13193"/>
    </source>
</evidence>
<organism evidence="5 6">
    <name type="scientific">Novosphingobium aureum</name>
    <dbReference type="NCBI Taxonomy" id="2792964"/>
    <lineage>
        <taxon>Bacteria</taxon>
        <taxon>Pseudomonadati</taxon>
        <taxon>Pseudomonadota</taxon>
        <taxon>Alphaproteobacteria</taxon>
        <taxon>Sphingomonadales</taxon>
        <taxon>Sphingomonadaceae</taxon>
        <taxon>Novosphingobium</taxon>
    </lineage>
</organism>
<comment type="similarity">
    <text evidence="1">Belongs to the ATP-dependent AMP-binding enzyme family.</text>
</comment>
<evidence type="ECO:0000259" key="3">
    <source>
        <dbReference type="Pfam" id="PF00501"/>
    </source>
</evidence>
<dbReference type="Gene3D" id="3.30.300.30">
    <property type="match status" value="1"/>
</dbReference>
<evidence type="ECO:0000256" key="2">
    <source>
        <dbReference type="ARBA" id="ARBA00022598"/>
    </source>
</evidence>